<evidence type="ECO:0000313" key="2">
    <source>
        <dbReference type="Proteomes" id="UP001431784"/>
    </source>
</evidence>
<reference evidence="1" key="1">
    <citation type="submission" date="2023-02" db="EMBL/GenBank/DDBJ databases">
        <title>Description of Roseinatronobacter alkalisoli sp. nov., an alkaliphilic bacerium isolated from soda soil.</title>
        <authorList>
            <person name="Wei W."/>
        </authorList>
    </citation>
    <scope>NUCLEOTIDE SEQUENCE</scope>
    <source>
        <strain evidence="1">HJB301</strain>
    </source>
</reference>
<comment type="caution">
    <text evidence="1">The sequence shown here is derived from an EMBL/GenBank/DDBJ whole genome shotgun (WGS) entry which is preliminary data.</text>
</comment>
<dbReference type="Proteomes" id="UP001431784">
    <property type="component" value="Unassembled WGS sequence"/>
</dbReference>
<accession>A0ABT5T473</accession>
<protein>
    <recommendedName>
        <fullName evidence="3">Short-chain dehydrogenase</fullName>
    </recommendedName>
</protein>
<evidence type="ECO:0000313" key="1">
    <source>
        <dbReference type="EMBL" id="MDD7969849.1"/>
    </source>
</evidence>
<proteinExistence type="predicted"/>
<organism evidence="1 2">
    <name type="scientific">Roseinatronobacter alkalisoli</name>
    <dbReference type="NCBI Taxonomy" id="3028235"/>
    <lineage>
        <taxon>Bacteria</taxon>
        <taxon>Pseudomonadati</taxon>
        <taxon>Pseudomonadota</taxon>
        <taxon>Alphaproteobacteria</taxon>
        <taxon>Rhodobacterales</taxon>
        <taxon>Paracoccaceae</taxon>
        <taxon>Roseinatronobacter</taxon>
    </lineage>
</organism>
<sequence length="62" mass="7059">MIIKIVAAFLVFMVVMGAIKKFLNPAHKTPLDRLRQAKLPRPRKCKTCGKFLLNDDNCRCKG</sequence>
<name>A0ABT5T473_9RHOB</name>
<keyword evidence="2" id="KW-1185">Reference proteome</keyword>
<evidence type="ECO:0008006" key="3">
    <source>
        <dbReference type="Google" id="ProtNLM"/>
    </source>
</evidence>
<dbReference type="EMBL" id="JAQZSM010000001">
    <property type="protein sequence ID" value="MDD7969849.1"/>
    <property type="molecule type" value="Genomic_DNA"/>
</dbReference>
<gene>
    <name evidence="1" type="ORF">PUT78_01945</name>
</gene>
<dbReference type="RefSeq" id="WP_274350360.1">
    <property type="nucleotide sequence ID" value="NZ_JAQZSM010000001.1"/>
</dbReference>